<organism evidence="1 2">
    <name type="scientific">Aureococcus anophagefferens virus</name>
    <dbReference type="NCBI Taxonomy" id="1474867"/>
    <lineage>
        <taxon>Viruses</taxon>
        <taxon>Varidnaviria</taxon>
        <taxon>Bamfordvirae</taxon>
        <taxon>Nucleocytoviricota</taxon>
        <taxon>Megaviricetes</taxon>
        <taxon>Imitervirales</taxon>
        <taxon>Schizomimiviridae</taxon>
        <taxon>Kratosvirus</taxon>
        <taxon>Kratosvirus quantuckense</taxon>
    </lineage>
</organism>
<name>A0A076FIE4_9VIRU</name>
<sequence length="77" mass="9277">MIENNDTFYKHCPLSAYIIINCYNSPFGVLKKVKVIKNNRTFIFYIDKNYNIFKKEDDTYKKMHKKFDVKNLIICSI</sequence>
<dbReference type="KEGG" id="vg:20041717"/>
<evidence type="ECO:0000313" key="1">
    <source>
        <dbReference type="EMBL" id="AII17226.1"/>
    </source>
</evidence>
<dbReference type="RefSeq" id="YP_009052251.1">
    <property type="nucleotide sequence ID" value="NC_024697.1"/>
</dbReference>
<dbReference type="GeneID" id="20041717"/>
<keyword evidence="2" id="KW-1185">Reference proteome</keyword>
<evidence type="ECO:0000313" key="2">
    <source>
        <dbReference type="Proteomes" id="UP000028667"/>
    </source>
</evidence>
<proteinExistence type="predicted"/>
<gene>
    <name evidence="1" type="ORF">AaV_177</name>
</gene>
<dbReference type="EMBL" id="KJ645900">
    <property type="protein sequence ID" value="AII17226.1"/>
    <property type="molecule type" value="Genomic_DNA"/>
</dbReference>
<dbReference type="Proteomes" id="UP000028667">
    <property type="component" value="Segment"/>
</dbReference>
<reference evidence="1 2" key="1">
    <citation type="journal article" date="2014" name="Virology">
        <title>Genome of brown tide virus (AaV), the little giant of the Megaviridae, elucidates NCLDV genome expansion and host-virus coevolution.</title>
        <authorList>
            <person name="Moniruzzaman M."/>
            <person name="LeCleir G.R."/>
            <person name="Brown C.M."/>
            <person name="Gobler C.J."/>
            <person name="Bidle K.D."/>
            <person name="Wilson W.H."/>
            <person name="Wilhelm S.W."/>
        </authorList>
    </citation>
    <scope>NUCLEOTIDE SEQUENCE [LARGE SCALE GENOMIC DNA]</scope>
    <source>
        <strain evidence="1">BtV-01</strain>
    </source>
</reference>
<accession>A0A076FIE4</accession>
<protein>
    <submittedName>
        <fullName evidence="1">Uncharacterized protein</fullName>
    </submittedName>
</protein>